<feature type="compositionally biased region" description="Acidic residues" evidence="1">
    <location>
        <begin position="965"/>
        <end position="980"/>
    </location>
</feature>
<sequence length="1198" mass="128680">MAARAKTPVSRKRAVSAAPPPSFEACVVTYISQDRAFQRVFAETDIEGMRNVVKEKLNLAPNTRVRLAQVAEGRKIDLEDDADFYAFQLGARLKPELQVEVSVVAAPAAQLASPSFTATSINLDRAPPPPPTQTGKDEISQTANGSTLVSPPPKKKRQPRKSNLVIVDNNAEQGSGKATEPIEPTTNEQAPKAPKSKAKAADPALPTVTAELAKKPKSKPKSVPLANQEAPSTSAALKQPDDTPAVAPAAPPKSKKSKKTAAATTPAPETLAATTESIPETSPADTEIPQHRPKKRDRKAAQVGEQQDIPAPETTKAAEPPAKKQRMSKVDADVDMGSGAQSPVATTLPPPVRSERRSSTVLSIPDPDKPVSSVGSAADILRRWGAKSAATQVAAGSGDGPSTITDAPDQSTETKPKTKRKRKKKDQIADDTSTSTSIPAPTPTPEATQCLVCSSGTHEPSGCPLLSKRDSQTAKIVEERIQNLEDTQGPARIHQMLIGALRRWLKDTKKQVEVQNISVTPTPVPTVQKNASPAHSTPVPTRPKKSKLSSVAVGHQSEGSSTEDEDILKSVMENRVESTDEDEGEDEDMVDAPRPELELEPELQRETTPRSTPTSTPSPQPASVPLPPSSPATKALLQSQRMSQSSVRALLDGLESEEAGDGEKDSSDEEGSDLVQSTPSDIARRRHRKTVRLDVQDSDEEAAIRAQAQPQDDEEGSDVEMRDPEEERDLATLSQLLDSSQQIPEEIVGVVDEEKDEDDIEEYEDEENENKEALNGGVDSPIESPEQERAATEEVTETAQEEEESESTEEEPEPEPTSPVPKKRGRPPLSQAVKDARAAEKARIQAEKAASQGVDPSVPRKRGRPRKSQPVEGEGDMSTSGKPESTAPATRTRSNSVGGSQELGLRPRGRPRISDAVRAEREAEKERIRAEKAIQRLEKKTAKANAKATAKGKGANATAPVVDNGENEEDEGDDEDEDEDSTVRQSFRAPEEAAESPVAPTWSTLKNPSSSRPGSSQADEIEWSTAEVGQGGAGKRPSGSQPSALKPTSGTRARKDSAPPKPLFMPSSGLGPRYLPALSPLMSTPAPGKLLPLSQQTPSHTLQRRKSIGSASLPRFTDIQKIRDLQQRSRKERNRLLSSQSTALDSSQQLKPKPNGADEVVTIESSDEEVDSSADEAKKPRPPSQRKRPSAFAYFDQS</sequence>
<dbReference type="Proteomes" id="UP000663850">
    <property type="component" value="Unassembled WGS sequence"/>
</dbReference>
<feature type="compositionally biased region" description="Basic and acidic residues" evidence="1">
    <location>
        <begin position="834"/>
        <end position="846"/>
    </location>
</feature>
<gene>
    <name evidence="2" type="ORF">RDB_LOCUS116511</name>
</gene>
<evidence type="ECO:0000256" key="1">
    <source>
        <dbReference type="SAM" id="MobiDB-lite"/>
    </source>
</evidence>
<protein>
    <submittedName>
        <fullName evidence="2">Uncharacterized protein</fullName>
    </submittedName>
</protein>
<organism evidence="2 3">
    <name type="scientific">Rhizoctonia solani</name>
    <dbReference type="NCBI Taxonomy" id="456999"/>
    <lineage>
        <taxon>Eukaryota</taxon>
        <taxon>Fungi</taxon>
        <taxon>Dikarya</taxon>
        <taxon>Basidiomycota</taxon>
        <taxon>Agaricomycotina</taxon>
        <taxon>Agaricomycetes</taxon>
        <taxon>Cantharellales</taxon>
        <taxon>Ceratobasidiaceae</taxon>
        <taxon>Rhizoctonia</taxon>
    </lineage>
</organism>
<feature type="compositionally biased region" description="Polar residues" evidence="1">
    <location>
        <begin position="1001"/>
        <end position="1018"/>
    </location>
</feature>
<feature type="compositionally biased region" description="Low complexity" evidence="1">
    <location>
        <begin position="430"/>
        <end position="439"/>
    </location>
</feature>
<feature type="compositionally biased region" description="Polar residues" evidence="1">
    <location>
        <begin position="877"/>
        <end position="899"/>
    </location>
</feature>
<feature type="compositionally biased region" description="Polar residues" evidence="1">
    <location>
        <begin position="732"/>
        <end position="743"/>
    </location>
</feature>
<comment type="caution">
    <text evidence="2">The sequence shown here is derived from an EMBL/GenBank/DDBJ whole genome shotgun (WGS) entry which is preliminary data.</text>
</comment>
<dbReference type="AlphaFoldDB" id="A0A8H3D8W2"/>
<feature type="region of interest" description="Disordered" evidence="1">
    <location>
        <begin position="515"/>
        <end position="1198"/>
    </location>
</feature>
<feature type="region of interest" description="Disordered" evidence="1">
    <location>
        <begin position="119"/>
        <end position="467"/>
    </location>
</feature>
<feature type="compositionally biased region" description="Acidic residues" evidence="1">
    <location>
        <begin position="579"/>
        <end position="590"/>
    </location>
</feature>
<feature type="compositionally biased region" description="Acidic residues" evidence="1">
    <location>
        <begin position="751"/>
        <end position="769"/>
    </location>
</feature>
<feature type="compositionally biased region" description="Polar residues" evidence="1">
    <location>
        <begin position="515"/>
        <end position="539"/>
    </location>
</feature>
<feature type="region of interest" description="Disordered" evidence="1">
    <location>
        <begin position="1"/>
        <end position="20"/>
    </location>
</feature>
<feature type="compositionally biased region" description="Polar residues" evidence="1">
    <location>
        <begin position="400"/>
        <end position="413"/>
    </location>
</feature>
<feature type="compositionally biased region" description="Basic residues" evidence="1">
    <location>
        <begin position="1180"/>
        <end position="1189"/>
    </location>
</feature>
<feature type="compositionally biased region" description="Acidic residues" evidence="1">
    <location>
        <begin position="794"/>
        <end position="814"/>
    </location>
</feature>
<feature type="compositionally biased region" description="Acidic residues" evidence="1">
    <location>
        <begin position="654"/>
        <end position="672"/>
    </location>
</feature>
<feature type="compositionally biased region" description="Pro residues" evidence="1">
    <location>
        <begin position="616"/>
        <end position="630"/>
    </location>
</feature>
<evidence type="ECO:0000313" key="3">
    <source>
        <dbReference type="Proteomes" id="UP000663850"/>
    </source>
</evidence>
<feature type="compositionally biased region" description="Polar residues" evidence="1">
    <location>
        <begin position="636"/>
        <end position="647"/>
    </location>
</feature>
<feature type="compositionally biased region" description="Low complexity" evidence="1">
    <location>
        <begin position="260"/>
        <end position="275"/>
    </location>
</feature>
<reference evidence="2" key="1">
    <citation type="submission" date="2021-01" db="EMBL/GenBank/DDBJ databases">
        <authorList>
            <person name="Kaushik A."/>
        </authorList>
    </citation>
    <scope>NUCLEOTIDE SEQUENCE</scope>
    <source>
        <strain evidence="2">Type strain: AG8-Rh-89/</strain>
    </source>
</reference>
<feature type="compositionally biased region" description="Basic and acidic residues" evidence="1">
    <location>
        <begin position="1118"/>
        <end position="1129"/>
    </location>
</feature>
<feature type="compositionally biased region" description="Basic and acidic residues" evidence="1">
    <location>
        <begin position="912"/>
        <end position="941"/>
    </location>
</feature>
<feature type="compositionally biased region" description="Low complexity" evidence="1">
    <location>
        <begin position="943"/>
        <end position="959"/>
    </location>
</feature>
<feature type="compositionally biased region" description="Polar residues" evidence="1">
    <location>
        <begin position="140"/>
        <end position="149"/>
    </location>
</feature>
<feature type="compositionally biased region" description="Polar residues" evidence="1">
    <location>
        <begin position="1038"/>
        <end position="1051"/>
    </location>
</feature>
<feature type="compositionally biased region" description="Polar residues" evidence="1">
    <location>
        <begin position="1136"/>
        <end position="1150"/>
    </location>
</feature>
<feature type="compositionally biased region" description="Low complexity" evidence="1">
    <location>
        <begin position="310"/>
        <end position="320"/>
    </location>
</feature>
<feature type="compositionally biased region" description="Acidic residues" evidence="1">
    <location>
        <begin position="1165"/>
        <end position="1174"/>
    </location>
</feature>
<accession>A0A8H3D8W2</accession>
<evidence type="ECO:0000313" key="2">
    <source>
        <dbReference type="EMBL" id="CAE6519975.1"/>
    </source>
</evidence>
<feature type="compositionally biased region" description="Acidic residues" evidence="1">
    <location>
        <begin position="711"/>
        <end position="728"/>
    </location>
</feature>
<name>A0A8H3D8W2_9AGAM</name>
<feature type="compositionally biased region" description="Basic and acidic residues" evidence="1">
    <location>
        <begin position="591"/>
        <end position="608"/>
    </location>
</feature>
<proteinExistence type="predicted"/>
<dbReference type="EMBL" id="CAJMWZ010006325">
    <property type="protein sequence ID" value="CAE6519975.1"/>
    <property type="molecule type" value="Genomic_DNA"/>
</dbReference>